<keyword evidence="1" id="KW-1133">Transmembrane helix</keyword>
<reference evidence="2 3" key="1">
    <citation type="submission" date="2019-04" db="EMBL/GenBank/DDBJ databases">
        <title>Friends and foes A comparative genomics study of 23 Aspergillus species from section Flavi.</title>
        <authorList>
            <consortium name="DOE Joint Genome Institute"/>
            <person name="Kjaerbolling I."/>
            <person name="Vesth T."/>
            <person name="Frisvad J.C."/>
            <person name="Nybo J.L."/>
            <person name="Theobald S."/>
            <person name="Kildgaard S."/>
            <person name="Isbrandt T."/>
            <person name="Kuo A."/>
            <person name="Sato A."/>
            <person name="Lyhne E.K."/>
            <person name="Kogle M.E."/>
            <person name="Wiebenga A."/>
            <person name="Kun R.S."/>
            <person name="Lubbers R.J."/>
            <person name="Makela M.R."/>
            <person name="Barry K."/>
            <person name="Chovatia M."/>
            <person name="Clum A."/>
            <person name="Daum C."/>
            <person name="Haridas S."/>
            <person name="He G."/>
            <person name="LaButti K."/>
            <person name="Lipzen A."/>
            <person name="Mondo S."/>
            <person name="Riley R."/>
            <person name="Salamov A."/>
            <person name="Simmons B.A."/>
            <person name="Magnuson J.K."/>
            <person name="Henrissat B."/>
            <person name="Mortensen U.H."/>
            <person name="Larsen T.O."/>
            <person name="Devries R.P."/>
            <person name="Grigoriev I.V."/>
            <person name="Machida M."/>
            <person name="Baker S.E."/>
            <person name="Andersen M.R."/>
        </authorList>
    </citation>
    <scope>NUCLEOTIDE SEQUENCE [LARGE SCALE GENOMIC DNA]</scope>
    <source>
        <strain evidence="2 3">IBT 18842</strain>
    </source>
</reference>
<sequence length="69" mass="7938">MHPTCFTQRQSVNLEAMTRECKSLRVEGKHKHYAILEAVLFISHLALHVPAFLLLSICVVHTDVMEKYC</sequence>
<keyword evidence="1" id="KW-0472">Membrane</keyword>
<dbReference type="Proteomes" id="UP000325780">
    <property type="component" value="Unassembled WGS sequence"/>
</dbReference>
<gene>
    <name evidence="2" type="ORF">BDV25DRAFT_158763</name>
</gene>
<organism evidence="2 3">
    <name type="scientific">Aspergillus avenaceus</name>
    <dbReference type="NCBI Taxonomy" id="36643"/>
    <lineage>
        <taxon>Eukaryota</taxon>
        <taxon>Fungi</taxon>
        <taxon>Dikarya</taxon>
        <taxon>Ascomycota</taxon>
        <taxon>Pezizomycotina</taxon>
        <taxon>Eurotiomycetes</taxon>
        <taxon>Eurotiomycetidae</taxon>
        <taxon>Eurotiales</taxon>
        <taxon>Aspergillaceae</taxon>
        <taxon>Aspergillus</taxon>
        <taxon>Aspergillus subgen. Circumdati</taxon>
    </lineage>
</organism>
<evidence type="ECO:0000256" key="1">
    <source>
        <dbReference type="SAM" id="Phobius"/>
    </source>
</evidence>
<dbReference type="EMBL" id="ML742169">
    <property type="protein sequence ID" value="KAE8148239.1"/>
    <property type="molecule type" value="Genomic_DNA"/>
</dbReference>
<evidence type="ECO:0000313" key="3">
    <source>
        <dbReference type="Proteomes" id="UP000325780"/>
    </source>
</evidence>
<accession>A0A5N6TQ33</accession>
<feature type="transmembrane region" description="Helical" evidence="1">
    <location>
        <begin position="33"/>
        <end position="60"/>
    </location>
</feature>
<evidence type="ECO:0000313" key="2">
    <source>
        <dbReference type="EMBL" id="KAE8148239.1"/>
    </source>
</evidence>
<keyword evidence="3" id="KW-1185">Reference proteome</keyword>
<name>A0A5N6TQ33_ASPAV</name>
<keyword evidence="1" id="KW-0812">Transmembrane</keyword>
<proteinExistence type="predicted"/>
<dbReference type="AlphaFoldDB" id="A0A5N6TQ33"/>
<protein>
    <submittedName>
        <fullName evidence="2">Uncharacterized protein</fullName>
    </submittedName>
</protein>